<keyword evidence="1" id="KW-1133">Transmembrane helix</keyword>
<evidence type="ECO:0000313" key="3">
    <source>
        <dbReference type="Proteomes" id="UP000823749"/>
    </source>
</evidence>
<dbReference type="AlphaFoldDB" id="A0AAV6LKF6"/>
<gene>
    <name evidence="2" type="ORF">RHGRI_001186</name>
</gene>
<protein>
    <submittedName>
        <fullName evidence="2">Uncharacterized protein</fullName>
    </submittedName>
</protein>
<proteinExistence type="predicted"/>
<dbReference type="EMBL" id="JACTNZ010000001">
    <property type="protein sequence ID" value="KAG5565200.1"/>
    <property type="molecule type" value="Genomic_DNA"/>
</dbReference>
<evidence type="ECO:0000256" key="1">
    <source>
        <dbReference type="SAM" id="Phobius"/>
    </source>
</evidence>
<accession>A0AAV6LKF6</accession>
<dbReference type="Proteomes" id="UP000823749">
    <property type="component" value="Chromosome 1"/>
</dbReference>
<keyword evidence="3" id="KW-1185">Reference proteome</keyword>
<organism evidence="2 3">
    <name type="scientific">Rhododendron griersonianum</name>
    <dbReference type="NCBI Taxonomy" id="479676"/>
    <lineage>
        <taxon>Eukaryota</taxon>
        <taxon>Viridiplantae</taxon>
        <taxon>Streptophyta</taxon>
        <taxon>Embryophyta</taxon>
        <taxon>Tracheophyta</taxon>
        <taxon>Spermatophyta</taxon>
        <taxon>Magnoliopsida</taxon>
        <taxon>eudicotyledons</taxon>
        <taxon>Gunneridae</taxon>
        <taxon>Pentapetalae</taxon>
        <taxon>asterids</taxon>
        <taxon>Ericales</taxon>
        <taxon>Ericaceae</taxon>
        <taxon>Ericoideae</taxon>
        <taxon>Rhodoreae</taxon>
        <taxon>Rhododendron</taxon>
    </lineage>
</organism>
<feature type="transmembrane region" description="Helical" evidence="1">
    <location>
        <begin position="49"/>
        <end position="66"/>
    </location>
</feature>
<comment type="caution">
    <text evidence="2">The sequence shown here is derived from an EMBL/GenBank/DDBJ whole genome shotgun (WGS) entry which is preliminary data.</text>
</comment>
<sequence length="89" mass="9703">MRQPGPPPPPWFPATPTILLSYFLLFSPFFPPSLAVIGKEGRKEKRKSFAIAIAAAIAMVSGYTDHPPLLFPSLLSFLSPLAGSHRERG</sequence>
<evidence type="ECO:0000313" key="2">
    <source>
        <dbReference type="EMBL" id="KAG5565200.1"/>
    </source>
</evidence>
<reference evidence="2" key="1">
    <citation type="submission" date="2020-08" db="EMBL/GenBank/DDBJ databases">
        <title>Plant Genome Project.</title>
        <authorList>
            <person name="Zhang R.-G."/>
        </authorList>
    </citation>
    <scope>NUCLEOTIDE SEQUENCE</scope>
    <source>
        <strain evidence="2">WSP0</strain>
        <tissue evidence="2">Leaf</tissue>
    </source>
</reference>
<keyword evidence="1" id="KW-0472">Membrane</keyword>
<feature type="transmembrane region" description="Helical" evidence="1">
    <location>
        <begin position="20"/>
        <end position="37"/>
    </location>
</feature>
<keyword evidence="1" id="KW-0812">Transmembrane</keyword>
<name>A0AAV6LKF6_9ERIC</name>